<dbReference type="SUPFAM" id="SSF143243">
    <property type="entry name" value="Nqo5-like"/>
    <property type="match status" value="1"/>
</dbReference>
<dbReference type="InterPro" id="IPR010218">
    <property type="entry name" value="NADH_DH_suC"/>
</dbReference>
<keyword evidence="3" id="KW-1003">Cell membrane</keyword>
<proteinExistence type="inferred from homology"/>
<comment type="function">
    <text evidence="3">NDH-1 shuttles electrons from NADH, via FMN and iron-sulfur (Fe-S) centers, to quinones in the respiratory chain. The immediate electron acceptor for the enzyme in this species is believed to be ubiquinone. Couples the redox reaction to proton translocation (for every two electrons transferred, four hydrogen ions are translocated across the cytoplasmic membrane), and thus conserves the redox energy in a proton gradient.</text>
</comment>
<dbReference type="GO" id="GO:0008137">
    <property type="term" value="F:NADH dehydrogenase (ubiquinone) activity"/>
    <property type="evidence" value="ECO:0007669"/>
    <property type="project" value="InterPro"/>
</dbReference>
<comment type="subcellular location">
    <subcellularLocation>
        <location evidence="3">Cell membrane</location>
        <topology evidence="3">Peripheral membrane protein</topology>
        <orientation evidence="3">Cytoplasmic side</orientation>
    </subcellularLocation>
</comment>
<protein>
    <recommendedName>
        <fullName evidence="3">NADH-quinone oxidoreductase subunit C</fullName>
        <ecNumber evidence="3">7.1.1.-</ecNumber>
    </recommendedName>
    <alternativeName>
        <fullName evidence="3">NADH dehydrogenase I subunit C</fullName>
    </alternativeName>
    <alternativeName>
        <fullName evidence="3">NDH-1 subunit C</fullName>
    </alternativeName>
</protein>
<dbReference type="EC" id="7.1.1.-" evidence="3"/>
<reference evidence="7" key="1">
    <citation type="submission" date="2020-07" db="EMBL/GenBank/DDBJ databases">
        <title>Huge and variable diversity of episymbiotic CPR bacteria and DPANN archaea in groundwater ecosystems.</title>
        <authorList>
            <person name="He C.Y."/>
            <person name="Keren R."/>
            <person name="Whittaker M."/>
            <person name="Farag I.F."/>
            <person name="Doudna J."/>
            <person name="Cate J.H.D."/>
            <person name="Banfield J.F."/>
        </authorList>
    </citation>
    <scope>NUCLEOTIDE SEQUENCE</scope>
    <source>
        <strain evidence="7">NC_groundwater_1813_Pr3_B-0.1um_71_17</strain>
    </source>
</reference>
<sequence>MPLTPERVEQKVRERFPDAAIERQTGEAVRDYTLYVPGEALVDVCTFLRDDAELDFAMLPWMGGCDHMPAVPRFETVYNLLSLSNSLRFTLKVRIPEEQPRVPSVVSVWPTADWHERETYDFFGIEFTGHPDLRRILLPDEWQGWPLRKDSPLGYEEVAFTHNTPNRRLPSPELKKLAPKKVKYRAQ</sequence>
<keyword evidence="3 4" id="KW-0520">NAD</keyword>
<dbReference type="InterPro" id="IPR037232">
    <property type="entry name" value="NADH_quin_OxRdtase_su_C/D-like"/>
</dbReference>
<dbReference type="HAMAP" id="MF_01357">
    <property type="entry name" value="NDH1_NuoC"/>
    <property type="match status" value="1"/>
</dbReference>
<keyword evidence="3 4" id="KW-1278">Translocase</keyword>
<keyword evidence="3 5" id="KW-0874">Quinone</keyword>
<dbReference type="InterPro" id="IPR020396">
    <property type="entry name" value="NADH_UbQ_OxRdtase_CS"/>
</dbReference>
<dbReference type="Pfam" id="PF00329">
    <property type="entry name" value="Complex1_30kDa"/>
    <property type="match status" value="1"/>
</dbReference>
<evidence type="ECO:0000256" key="3">
    <source>
        <dbReference type="HAMAP-Rule" id="MF_01357"/>
    </source>
</evidence>
<feature type="domain" description="NADH:ubiquinone oxidoreductase 30kDa subunit" evidence="6">
    <location>
        <begin position="35"/>
        <end position="155"/>
    </location>
</feature>
<accession>A0A933SF37</accession>
<evidence type="ECO:0000256" key="2">
    <source>
        <dbReference type="ARBA" id="ARBA00022448"/>
    </source>
</evidence>
<organism evidence="7 8">
    <name type="scientific">Eiseniibacteriota bacterium</name>
    <dbReference type="NCBI Taxonomy" id="2212470"/>
    <lineage>
        <taxon>Bacteria</taxon>
        <taxon>Candidatus Eiseniibacteriota</taxon>
    </lineage>
</organism>
<name>A0A933SF37_UNCEI</name>
<comment type="similarity">
    <text evidence="1 3 4">Belongs to the complex I 30 kDa subunit family.</text>
</comment>
<keyword evidence="3" id="KW-0472">Membrane</keyword>
<dbReference type="AlphaFoldDB" id="A0A933SF37"/>
<evidence type="ECO:0000313" key="8">
    <source>
        <dbReference type="Proteomes" id="UP000696931"/>
    </source>
</evidence>
<dbReference type="PANTHER" id="PTHR10884">
    <property type="entry name" value="NADH DEHYDROGENASE UBIQUINONE IRON-SULFUR PROTEIN 3"/>
    <property type="match status" value="1"/>
</dbReference>
<comment type="subunit">
    <text evidence="3">NDH-1 is composed of 14 different subunits. Subunits NuoB, C, D, E, F, and G constitute the peripheral sector of the complex.</text>
</comment>
<dbReference type="GO" id="GO:0048038">
    <property type="term" value="F:quinone binding"/>
    <property type="evidence" value="ECO:0007669"/>
    <property type="project" value="UniProtKB-KW"/>
</dbReference>
<dbReference type="GO" id="GO:0005886">
    <property type="term" value="C:plasma membrane"/>
    <property type="evidence" value="ECO:0007669"/>
    <property type="project" value="UniProtKB-SubCell"/>
</dbReference>
<evidence type="ECO:0000256" key="1">
    <source>
        <dbReference type="ARBA" id="ARBA00007569"/>
    </source>
</evidence>
<evidence type="ECO:0000256" key="4">
    <source>
        <dbReference type="RuleBase" id="RU003456"/>
    </source>
</evidence>
<evidence type="ECO:0000259" key="6">
    <source>
        <dbReference type="Pfam" id="PF00329"/>
    </source>
</evidence>
<dbReference type="Gene3D" id="3.30.460.80">
    <property type="entry name" value="NADH:ubiquinone oxidoreductase, 30kDa subunit"/>
    <property type="match status" value="1"/>
</dbReference>
<evidence type="ECO:0000256" key="5">
    <source>
        <dbReference type="RuleBase" id="RU003582"/>
    </source>
</evidence>
<keyword evidence="2 3" id="KW-0813">Transport</keyword>
<dbReference type="GO" id="GO:0050136">
    <property type="term" value="F:NADH dehydrogenase (quinone) (non-electrogenic) activity"/>
    <property type="evidence" value="ECO:0007669"/>
    <property type="project" value="UniProtKB-UniRule"/>
</dbReference>
<comment type="caution">
    <text evidence="7">The sequence shown here is derived from an EMBL/GenBank/DDBJ whole genome shotgun (WGS) entry which is preliminary data.</text>
</comment>
<dbReference type="PROSITE" id="PS00542">
    <property type="entry name" value="COMPLEX1_30K"/>
    <property type="match status" value="1"/>
</dbReference>
<dbReference type="Proteomes" id="UP000696931">
    <property type="component" value="Unassembled WGS sequence"/>
</dbReference>
<gene>
    <name evidence="3" type="primary">nuoC</name>
    <name evidence="7" type="ORF">HZA61_11875</name>
</gene>
<dbReference type="NCBIfam" id="TIGR01961">
    <property type="entry name" value="NuoC_fam"/>
    <property type="match status" value="1"/>
</dbReference>
<evidence type="ECO:0000313" key="7">
    <source>
        <dbReference type="EMBL" id="MBI5170181.1"/>
    </source>
</evidence>
<dbReference type="InterPro" id="IPR001268">
    <property type="entry name" value="NADH_UbQ_OxRdtase_30kDa_su"/>
</dbReference>
<keyword evidence="3" id="KW-0830">Ubiquinone</keyword>
<dbReference type="EMBL" id="JACRIW010000082">
    <property type="protein sequence ID" value="MBI5170181.1"/>
    <property type="molecule type" value="Genomic_DNA"/>
</dbReference>
<dbReference type="PANTHER" id="PTHR10884:SF14">
    <property type="entry name" value="NADH DEHYDROGENASE [UBIQUINONE] IRON-SULFUR PROTEIN 3, MITOCHONDRIAL"/>
    <property type="match status" value="1"/>
</dbReference>
<comment type="catalytic activity">
    <reaction evidence="3 5">
        <text>a quinone + NADH + 5 H(+)(in) = a quinol + NAD(+) + 4 H(+)(out)</text>
        <dbReference type="Rhea" id="RHEA:57888"/>
        <dbReference type="ChEBI" id="CHEBI:15378"/>
        <dbReference type="ChEBI" id="CHEBI:24646"/>
        <dbReference type="ChEBI" id="CHEBI:57540"/>
        <dbReference type="ChEBI" id="CHEBI:57945"/>
        <dbReference type="ChEBI" id="CHEBI:132124"/>
    </reaction>
</comment>